<dbReference type="EMBL" id="CP092874">
    <property type="protein sequence ID" value="UYV75125.1"/>
    <property type="molecule type" value="Genomic_DNA"/>
</dbReference>
<dbReference type="Gene3D" id="3.30.420.10">
    <property type="entry name" value="Ribonuclease H-like superfamily/Ribonuclease H"/>
    <property type="match status" value="1"/>
</dbReference>
<name>A0ABY6L5U5_9ARAC</name>
<protein>
    <submittedName>
        <fullName evidence="1">Uncharacterized protein</fullName>
    </submittedName>
</protein>
<evidence type="ECO:0000313" key="1">
    <source>
        <dbReference type="EMBL" id="UYV75125.1"/>
    </source>
</evidence>
<dbReference type="InterPro" id="IPR052709">
    <property type="entry name" value="Transposase-MT_Hybrid"/>
</dbReference>
<dbReference type="PANTHER" id="PTHR46060:SF1">
    <property type="entry name" value="MARINER MOS1 TRANSPOSASE-LIKE PROTEIN"/>
    <property type="match status" value="1"/>
</dbReference>
<keyword evidence="2" id="KW-1185">Reference proteome</keyword>
<sequence length="512" mass="58440">MQTASNDVPDVLDCVRSGVILLIKGIGYPLKVGECHRSQHIINVSLGRHSALNANRCTVDAPRREARLKSLPSRHLVQKESVDNWALSRGLSLLMQPQFADFLLWSILAAALSATPEKFLQVLQLPQTGGENPALSAPIRSRCGVREPFVLPDGLSTRPQVKVLHQLQELQLGGVVAHNNLILQHDNDPAHNATMVKNTIKDLGWELLPHPPYSPDLAPDLQHVRSQYGRDLQHVRSQYGRDLQHVRSQYGRDLQHVRSQYGRDLRHVRSQYGRDLQHVRSQYGRDLRHVRSQYGRDLQHVRSQYGRDLQHVRSQYGRDLQHVRSQYGRDLQHVRSQYGRDLQHVRSQYGRDLQHVRSQYGRDLRHVRSQYGRDLQHVRSQYGRDLQHVRSQYGRDLQQGHLQGHLLQNRSLPVQPTGSGPPRTSAVIFAVLLSCSGDLGAWSEGQPRLLSLSPLPSLLELNRPRVFSHEACSKTTLLERLYRRIVYRDIAILEGSLGFDTAVESWSQSLKM</sequence>
<dbReference type="InterPro" id="IPR036397">
    <property type="entry name" value="RNaseH_sf"/>
</dbReference>
<dbReference type="PANTHER" id="PTHR46060">
    <property type="entry name" value="MARINER MOS1 TRANSPOSASE-LIKE PROTEIN"/>
    <property type="match status" value="1"/>
</dbReference>
<accession>A0ABY6L5U5</accession>
<dbReference type="SUPFAM" id="SSF58113">
    <property type="entry name" value="Apolipoprotein A-I"/>
    <property type="match status" value="1"/>
</dbReference>
<evidence type="ECO:0000313" key="2">
    <source>
        <dbReference type="Proteomes" id="UP001235939"/>
    </source>
</evidence>
<reference evidence="1 2" key="1">
    <citation type="submission" date="2022-01" db="EMBL/GenBank/DDBJ databases">
        <title>A chromosomal length assembly of Cordylochernes scorpioides.</title>
        <authorList>
            <person name="Zeh D."/>
            <person name="Zeh J."/>
        </authorList>
    </citation>
    <scope>NUCLEOTIDE SEQUENCE [LARGE SCALE GENOMIC DNA]</scope>
    <source>
        <strain evidence="1">IN4F17</strain>
        <tissue evidence="1">Whole Body</tissue>
    </source>
</reference>
<dbReference type="Proteomes" id="UP001235939">
    <property type="component" value="Chromosome 12"/>
</dbReference>
<proteinExistence type="predicted"/>
<gene>
    <name evidence="1" type="ORF">LAZ67_12002566</name>
</gene>
<organism evidence="1 2">
    <name type="scientific">Cordylochernes scorpioides</name>
    <dbReference type="NCBI Taxonomy" id="51811"/>
    <lineage>
        <taxon>Eukaryota</taxon>
        <taxon>Metazoa</taxon>
        <taxon>Ecdysozoa</taxon>
        <taxon>Arthropoda</taxon>
        <taxon>Chelicerata</taxon>
        <taxon>Arachnida</taxon>
        <taxon>Pseudoscorpiones</taxon>
        <taxon>Cheliferoidea</taxon>
        <taxon>Chernetidae</taxon>
        <taxon>Cordylochernes</taxon>
    </lineage>
</organism>